<evidence type="ECO:0000313" key="1">
    <source>
        <dbReference type="EMBL" id="SHE98511.1"/>
    </source>
</evidence>
<proteinExistence type="predicted"/>
<dbReference type="InterPro" id="IPR027417">
    <property type="entry name" value="P-loop_NTPase"/>
</dbReference>
<keyword evidence="2" id="KW-1185">Reference proteome</keyword>
<dbReference type="STRING" id="1123404.SAMN02745784_02435"/>
<dbReference type="Gene3D" id="3.40.50.300">
    <property type="entry name" value="P-loop containing nucleotide triphosphate hydrolases"/>
    <property type="match status" value="1"/>
</dbReference>
<protein>
    <submittedName>
        <fullName evidence="1">AAA domain-containing protein</fullName>
    </submittedName>
</protein>
<dbReference type="GeneID" id="90995951"/>
<dbReference type="Proteomes" id="UP000184114">
    <property type="component" value="Unassembled WGS sequence"/>
</dbReference>
<reference evidence="2" key="1">
    <citation type="submission" date="2016-11" db="EMBL/GenBank/DDBJ databases">
        <authorList>
            <person name="Varghese N."/>
            <person name="Submissions S."/>
        </authorList>
    </citation>
    <scope>NUCLEOTIDE SEQUENCE [LARGE SCALE GENOMIC DNA]</scope>
    <source>
        <strain evidence="2">DSM 18095</strain>
    </source>
</reference>
<dbReference type="AlphaFoldDB" id="A0A1M4XYE0"/>
<dbReference type="RefSeq" id="WP_072976650.1">
    <property type="nucleotide sequence ID" value="NZ_FQTY01000014.1"/>
</dbReference>
<dbReference type="EMBL" id="FQTY01000014">
    <property type="protein sequence ID" value="SHE98511.1"/>
    <property type="molecule type" value="Genomic_DNA"/>
</dbReference>
<gene>
    <name evidence="1" type="ORF">SAMN02745784_02435</name>
</gene>
<evidence type="ECO:0000313" key="2">
    <source>
        <dbReference type="Proteomes" id="UP000184114"/>
    </source>
</evidence>
<name>A0A1M4XYE0_9FIRM</name>
<dbReference type="SUPFAM" id="SSF52540">
    <property type="entry name" value="P-loop containing nucleoside triphosphate hydrolases"/>
    <property type="match status" value="1"/>
</dbReference>
<accession>A0A1M4XYE0</accession>
<sequence>MKLVLIFGPQAVGKMTVGQELEKITGLKLFHNHMTIELVSHFFSYGSKEGKRLVSLFRQEIFEAVAKSDLEGLIFTYVWALDMQEDWDYVDKVCNIFESKGGEVYFVELEAEVGERLERNKSPHRLAHKPTKRNIQFSERDLISTMEKHRLNSIDGEIKKENYISINNTELSPSEVAQRIKERFKL</sequence>
<organism evidence="1 2">
    <name type="scientific">Tissierella praeacuta DSM 18095</name>
    <dbReference type="NCBI Taxonomy" id="1123404"/>
    <lineage>
        <taxon>Bacteria</taxon>
        <taxon>Bacillati</taxon>
        <taxon>Bacillota</taxon>
        <taxon>Tissierellia</taxon>
        <taxon>Tissierellales</taxon>
        <taxon>Tissierellaceae</taxon>
        <taxon>Tissierella</taxon>
    </lineage>
</organism>